<dbReference type="InterPro" id="IPR008407">
    <property type="entry name" value="Brnchd-chn_aa_trnsp_AzlD"/>
</dbReference>
<sequence>MMLGAGVVALAVGTYAFRWAGPALRSRVRLPDHARRLLETGAVVLLAALAAVTMLPLGTGEIGIAMPVGVGVAGLFAWRRSPLLVIVLAAAATTTLLRLLGLP</sequence>
<keyword evidence="3" id="KW-1185">Reference proteome</keyword>
<accession>A0ABS0DJJ9</accession>
<feature type="transmembrane region" description="Helical" evidence="1">
    <location>
        <begin position="82"/>
        <end position="101"/>
    </location>
</feature>
<evidence type="ECO:0000256" key="1">
    <source>
        <dbReference type="SAM" id="Phobius"/>
    </source>
</evidence>
<dbReference type="EMBL" id="JADLQN010000006">
    <property type="protein sequence ID" value="MBF6357767.1"/>
    <property type="molecule type" value="Genomic_DNA"/>
</dbReference>
<dbReference type="Proteomes" id="UP000707731">
    <property type="component" value="Unassembled WGS sequence"/>
</dbReference>
<gene>
    <name evidence="2" type="ORF">IU449_25035</name>
</gene>
<reference evidence="2 3" key="1">
    <citation type="submission" date="2020-10" db="EMBL/GenBank/DDBJ databases">
        <title>Identification of Nocardia species via Next-generation sequencing and recognition of intraspecies genetic diversity.</title>
        <authorList>
            <person name="Li P."/>
            <person name="Li P."/>
            <person name="Lu B."/>
        </authorList>
    </citation>
    <scope>NUCLEOTIDE SEQUENCE [LARGE SCALE GENOMIC DNA]</scope>
    <source>
        <strain evidence="2 3">BJ06-0143</strain>
    </source>
</reference>
<dbReference type="Pfam" id="PF05437">
    <property type="entry name" value="AzlD"/>
    <property type="match status" value="1"/>
</dbReference>
<dbReference type="RefSeq" id="WP_195004593.1">
    <property type="nucleotide sequence ID" value="NZ_JADLQN010000006.1"/>
</dbReference>
<comment type="caution">
    <text evidence="2">The sequence shown here is derived from an EMBL/GenBank/DDBJ whole genome shotgun (WGS) entry which is preliminary data.</text>
</comment>
<proteinExistence type="predicted"/>
<keyword evidence="1" id="KW-0812">Transmembrane</keyword>
<name>A0ABS0DJJ9_9NOCA</name>
<evidence type="ECO:0000313" key="3">
    <source>
        <dbReference type="Proteomes" id="UP000707731"/>
    </source>
</evidence>
<evidence type="ECO:0000313" key="2">
    <source>
        <dbReference type="EMBL" id="MBF6357767.1"/>
    </source>
</evidence>
<feature type="transmembrane region" description="Helical" evidence="1">
    <location>
        <begin position="42"/>
        <end position="70"/>
    </location>
</feature>
<protein>
    <submittedName>
        <fullName evidence="2">AzlD domain-containing protein</fullName>
    </submittedName>
</protein>
<keyword evidence="1" id="KW-0472">Membrane</keyword>
<keyword evidence="1" id="KW-1133">Transmembrane helix</keyword>
<organism evidence="2 3">
    <name type="scientific">Nocardia higoensis</name>
    <dbReference type="NCBI Taxonomy" id="228599"/>
    <lineage>
        <taxon>Bacteria</taxon>
        <taxon>Bacillati</taxon>
        <taxon>Actinomycetota</taxon>
        <taxon>Actinomycetes</taxon>
        <taxon>Mycobacteriales</taxon>
        <taxon>Nocardiaceae</taxon>
        <taxon>Nocardia</taxon>
    </lineage>
</organism>